<keyword evidence="1" id="KW-0472">Membrane</keyword>
<organism evidence="2 3">
    <name type="scientific">Roseburia inulinivorans</name>
    <dbReference type="NCBI Taxonomy" id="360807"/>
    <lineage>
        <taxon>Bacteria</taxon>
        <taxon>Bacillati</taxon>
        <taxon>Bacillota</taxon>
        <taxon>Clostridia</taxon>
        <taxon>Lachnospirales</taxon>
        <taxon>Lachnospiraceae</taxon>
        <taxon>Roseburia</taxon>
    </lineage>
</organism>
<dbReference type="EMBL" id="CYYR01000005">
    <property type="protein sequence ID" value="CUN68208.1"/>
    <property type="molecule type" value="Genomic_DNA"/>
</dbReference>
<dbReference type="AlphaFoldDB" id="A0A173YZM9"/>
<feature type="transmembrane region" description="Helical" evidence="1">
    <location>
        <begin position="12"/>
        <end position="44"/>
    </location>
</feature>
<proteinExistence type="predicted"/>
<protein>
    <submittedName>
        <fullName evidence="2">Uncharacterized protein</fullName>
    </submittedName>
</protein>
<feature type="transmembrane region" description="Helical" evidence="1">
    <location>
        <begin position="339"/>
        <end position="360"/>
    </location>
</feature>
<sequence>MNKKNLFVSLSYIYIALPFLIFVLGWVKWYISIPAAFFILYALYRMLKKDCDLWLPTWNKDTIRLGLLIVIVIGIWVYFSGVGGMAYQNTDHRWRNQIFQMLVNYDWPLVKDVTVDNVTETRGMIYYIGFWLPAALVGKLLGLRAGYLFQMVWALLGITLIYYYICAFFKKLSIYPLLAFIFFSGLDIIGVYMRNNDMSGLTNHEHIDFWCGIAQYSSMSTLLFWVFNQAIYAWLILCIIFAQKDNRHIVFIWSLAMINATFPFVGMIPFVIYKMIKNNRQKPGAFKERIPLFFKGVCTIENIFAGGFVGIISFIYLIGNISAQKVNPTLSSQVYSTTGFLFLASFFFLVEAGFYLFVMYPYQKNNILYYIVIIILVICPYIRVGSGADFCMRASIPALFVMYLLFIDTFSKSIHDKKWVIAAGLSILFLIGCATPYREFCRTVIRTSDMYINNSNFPVDPVSEIEIIGADNFSGNIEGNFFYHYLAK</sequence>
<gene>
    <name evidence="2" type="ORF">ERS852392_01075</name>
</gene>
<feature type="transmembrane region" description="Helical" evidence="1">
    <location>
        <begin position="172"/>
        <end position="193"/>
    </location>
</feature>
<dbReference type="RefSeq" id="WP_055301674.1">
    <property type="nucleotide sequence ID" value="NZ_CYYR01000005.1"/>
</dbReference>
<feature type="transmembrane region" description="Helical" evidence="1">
    <location>
        <begin position="367"/>
        <end position="384"/>
    </location>
</feature>
<feature type="transmembrane region" description="Helical" evidence="1">
    <location>
        <begin position="148"/>
        <end position="166"/>
    </location>
</feature>
<evidence type="ECO:0000313" key="3">
    <source>
        <dbReference type="Proteomes" id="UP000095395"/>
    </source>
</evidence>
<keyword evidence="1" id="KW-1133">Transmembrane helix</keyword>
<keyword evidence="1" id="KW-0812">Transmembrane</keyword>
<feature type="transmembrane region" description="Helical" evidence="1">
    <location>
        <begin position="222"/>
        <end position="242"/>
    </location>
</feature>
<reference evidence="2 3" key="1">
    <citation type="submission" date="2015-09" db="EMBL/GenBank/DDBJ databases">
        <authorList>
            <consortium name="Pathogen Informatics"/>
        </authorList>
    </citation>
    <scope>NUCLEOTIDE SEQUENCE [LARGE SCALE GENOMIC DNA]</scope>
    <source>
        <strain evidence="2 3">2789STDY5608835</strain>
    </source>
</reference>
<evidence type="ECO:0000313" key="2">
    <source>
        <dbReference type="EMBL" id="CUN68208.1"/>
    </source>
</evidence>
<feature type="transmembrane region" description="Helical" evidence="1">
    <location>
        <begin position="292"/>
        <end position="319"/>
    </location>
</feature>
<name>A0A173YZM9_9FIRM</name>
<feature type="transmembrane region" description="Helical" evidence="1">
    <location>
        <begin position="65"/>
        <end position="87"/>
    </location>
</feature>
<dbReference type="Proteomes" id="UP000095395">
    <property type="component" value="Unassembled WGS sequence"/>
</dbReference>
<feature type="transmembrane region" description="Helical" evidence="1">
    <location>
        <begin position="390"/>
        <end position="407"/>
    </location>
</feature>
<evidence type="ECO:0000256" key="1">
    <source>
        <dbReference type="SAM" id="Phobius"/>
    </source>
</evidence>
<feature type="transmembrane region" description="Helical" evidence="1">
    <location>
        <begin position="419"/>
        <end position="437"/>
    </location>
</feature>
<feature type="transmembrane region" description="Helical" evidence="1">
    <location>
        <begin position="248"/>
        <end position="272"/>
    </location>
</feature>
<accession>A0A173YZM9</accession>